<evidence type="ECO:0000313" key="4">
    <source>
        <dbReference type="EMBL" id="MBD2862316.1"/>
    </source>
</evidence>
<comment type="similarity">
    <text evidence="1">Belongs to the sulfatase family.</text>
</comment>
<evidence type="ECO:0000259" key="3">
    <source>
        <dbReference type="Pfam" id="PF00884"/>
    </source>
</evidence>
<dbReference type="EMBL" id="JACXJA010000010">
    <property type="protein sequence ID" value="MBD2862316.1"/>
    <property type="molecule type" value="Genomic_DNA"/>
</dbReference>
<evidence type="ECO:0000313" key="5">
    <source>
        <dbReference type="Proteomes" id="UP000639396"/>
    </source>
</evidence>
<dbReference type="Proteomes" id="UP000639396">
    <property type="component" value="Unassembled WGS sequence"/>
</dbReference>
<feature type="domain" description="Sulfatase N-terminal" evidence="3">
    <location>
        <begin position="5"/>
        <end position="354"/>
    </location>
</feature>
<dbReference type="InterPro" id="IPR017850">
    <property type="entry name" value="Alkaline_phosphatase_core_sf"/>
</dbReference>
<comment type="caution">
    <text evidence="4">The sequence shown here is derived from an EMBL/GenBank/DDBJ whole genome shotgun (WGS) entry which is preliminary data.</text>
</comment>
<dbReference type="SUPFAM" id="SSF53649">
    <property type="entry name" value="Alkaline phosphatase-like"/>
    <property type="match status" value="1"/>
</dbReference>
<dbReference type="InterPro" id="IPR050738">
    <property type="entry name" value="Sulfatase"/>
</dbReference>
<protein>
    <submittedName>
        <fullName evidence="4">Sulfatase-like hydrolase/transferase</fullName>
    </submittedName>
</protein>
<dbReference type="InterPro" id="IPR000917">
    <property type="entry name" value="Sulfatase_N"/>
</dbReference>
<keyword evidence="2 4" id="KW-0378">Hydrolase</keyword>
<dbReference type="AlphaFoldDB" id="A0A927CA80"/>
<proteinExistence type="inferred from homology"/>
<gene>
    <name evidence="4" type="ORF">IDH45_10005</name>
</gene>
<sequence>MPQAPNILLIMTDQQRCDSLGCYGGRIARTPVLDRLAAEGALFENACVNATICTPSRASLMTGKPLPGHGVYKLHDNLPEDQVLFPKLLQRKGYRTALFGKLHVSGRVTEANQRHPHDGFNVYELCNDPTLHLDSELNAYAAWIREHHPDFWARLQEENRNLKHFPIDAHHTYWAADRTIDFLERQTDEQPFFCMMSLFDPHDPYDDYPLEALDTIDGSRIGAGGPATDRLTDVPDGVHREKRKYVGRYADKEISDDLCRGYHASVGFLDQQIGRVLRKLEECGFDDRTLVIFVSDHGEMLGDKQLYTKGAYFYDACVKVPFLLKMPGTIPPGVRRQQLVQLHDIAASVVAAAGFGPDELDQLMPDAINVLPLAADNKPGRDYAVTQYRNSGYSDQGSYWTPSLNCTMFRDNRYKLHLYHDVPEGEQRQEGELFDTAADPGEEINLWYDPAYADVKLRLLLRFTDWTVQQENRYVSGRGGEAVTW</sequence>
<dbReference type="Pfam" id="PF00884">
    <property type="entry name" value="Sulfatase"/>
    <property type="match status" value="1"/>
</dbReference>
<dbReference type="PANTHER" id="PTHR42693:SF53">
    <property type="entry name" value="ENDO-4-O-SULFATASE"/>
    <property type="match status" value="1"/>
</dbReference>
<reference evidence="4" key="1">
    <citation type="submission" date="2020-09" db="EMBL/GenBank/DDBJ databases">
        <title>A novel bacterium of genus Paenibacillus, isolated from South China Sea.</title>
        <authorList>
            <person name="Huang H."/>
            <person name="Mo K."/>
            <person name="Hu Y."/>
        </authorList>
    </citation>
    <scope>NUCLEOTIDE SEQUENCE</scope>
    <source>
        <strain evidence="4">IB182363</strain>
    </source>
</reference>
<accession>A0A927CA80</accession>
<organism evidence="4 5">
    <name type="scientific">Paenibacillus oceani</name>
    <dbReference type="NCBI Taxonomy" id="2772510"/>
    <lineage>
        <taxon>Bacteria</taxon>
        <taxon>Bacillati</taxon>
        <taxon>Bacillota</taxon>
        <taxon>Bacilli</taxon>
        <taxon>Bacillales</taxon>
        <taxon>Paenibacillaceae</taxon>
        <taxon>Paenibacillus</taxon>
    </lineage>
</organism>
<name>A0A927CA80_9BACL</name>
<dbReference type="RefSeq" id="WP_190927078.1">
    <property type="nucleotide sequence ID" value="NZ_JACXJA010000010.1"/>
</dbReference>
<dbReference type="PANTHER" id="PTHR42693">
    <property type="entry name" value="ARYLSULFATASE FAMILY MEMBER"/>
    <property type="match status" value="1"/>
</dbReference>
<keyword evidence="5" id="KW-1185">Reference proteome</keyword>
<dbReference type="GO" id="GO:0004065">
    <property type="term" value="F:arylsulfatase activity"/>
    <property type="evidence" value="ECO:0007669"/>
    <property type="project" value="TreeGrafter"/>
</dbReference>
<evidence type="ECO:0000256" key="1">
    <source>
        <dbReference type="ARBA" id="ARBA00008779"/>
    </source>
</evidence>
<dbReference type="Gene3D" id="3.40.720.10">
    <property type="entry name" value="Alkaline Phosphatase, subunit A"/>
    <property type="match status" value="1"/>
</dbReference>
<evidence type="ECO:0000256" key="2">
    <source>
        <dbReference type="ARBA" id="ARBA00022801"/>
    </source>
</evidence>